<name>A0ABT0D3N7_9HYPH</name>
<gene>
    <name evidence="1" type="ORF">MKJ03_16970</name>
</gene>
<dbReference type="RefSeq" id="WP_245137422.1">
    <property type="nucleotide sequence ID" value="NZ_CP128477.1"/>
</dbReference>
<comment type="caution">
    <text evidence="1">The sequence shown here is derived from an EMBL/GenBank/DDBJ whole genome shotgun (WGS) entry which is preliminary data.</text>
</comment>
<organism evidence="1 2">
    <name type="scientific">Peteryoungia algae</name>
    <dbReference type="NCBI Taxonomy" id="2919917"/>
    <lineage>
        <taxon>Bacteria</taxon>
        <taxon>Pseudomonadati</taxon>
        <taxon>Pseudomonadota</taxon>
        <taxon>Alphaproteobacteria</taxon>
        <taxon>Hyphomicrobiales</taxon>
        <taxon>Rhizobiaceae</taxon>
        <taxon>Peteryoungia</taxon>
    </lineage>
</organism>
<dbReference type="EMBL" id="JALAYX010000004">
    <property type="protein sequence ID" value="MCJ8240027.1"/>
    <property type="molecule type" value="Genomic_DNA"/>
</dbReference>
<protein>
    <submittedName>
        <fullName evidence="1">Uncharacterized protein</fullName>
    </submittedName>
</protein>
<accession>A0ABT0D3N7</accession>
<keyword evidence="2" id="KW-1185">Reference proteome</keyword>
<evidence type="ECO:0000313" key="2">
    <source>
        <dbReference type="Proteomes" id="UP001522662"/>
    </source>
</evidence>
<dbReference type="Proteomes" id="UP001522662">
    <property type="component" value="Unassembled WGS sequence"/>
</dbReference>
<reference evidence="1 2" key="1">
    <citation type="submission" date="2022-03" db="EMBL/GenBank/DDBJ databases">
        <title>Rhizobium SSM4.3 sp. nov., isolated from Sediment (Gouqi Island).</title>
        <authorList>
            <person name="Chen G."/>
        </authorList>
    </citation>
    <scope>NUCLEOTIDE SEQUENCE [LARGE SCALE GENOMIC DNA]</scope>
    <source>
        <strain evidence="1 2">SSM4.3</strain>
    </source>
</reference>
<evidence type="ECO:0000313" key="1">
    <source>
        <dbReference type="EMBL" id="MCJ8240027.1"/>
    </source>
</evidence>
<proteinExistence type="predicted"/>
<sequence>MASSPLGKNQEDSATVERAIVERAVRRLYGRKQLDPDVEQNASALVQYLVKSGIHDEDDLVELAWIANGKRYDPSSGSFS</sequence>